<keyword evidence="2" id="KW-0057">Aromatic amino acid biosynthesis</keyword>
<comment type="caution">
    <text evidence="4">The sequence shown here is derived from an EMBL/GenBank/DDBJ whole genome shotgun (WGS) entry which is preliminary data.</text>
</comment>
<feature type="non-terminal residue" evidence="4">
    <location>
        <position position="103"/>
    </location>
</feature>
<proteinExistence type="predicted"/>
<dbReference type="Gene3D" id="3.40.50.10860">
    <property type="entry name" value="Leucine Dehydrogenase, chain A, domain 1"/>
    <property type="match status" value="1"/>
</dbReference>
<dbReference type="PANTHER" id="PTHR21089:SF1">
    <property type="entry name" value="BIFUNCTIONAL 3-DEHYDROQUINATE DEHYDRATASE_SHIKIMATE DEHYDROGENASE, CHLOROPLASTIC"/>
    <property type="match status" value="1"/>
</dbReference>
<evidence type="ECO:0000313" key="5">
    <source>
        <dbReference type="Proteomes" id="UP000555552"/>
    </source>
</evidence>
<evidence type="ECO:0000256" key="1">
    <source>
        <dbReference type="ARBA" id="ARBA00004871"/>
    </source>
</evidence>
<dbReference type="SUPFAM" id="SSF53223">
    <property type="entry name" value="Aminoacid dehydrogenase-like, N-terminal domain"/>
    <property type="match status" value="1"/>
</dbReference>
<name>A0A849BVE3_9ACTN</name>
<evidence type="ECO:0000313" key="4">
    <source>
        <dbReference type="EMBL" id="NNH24742.1"/>
    </source>
</evidence>
<dbReference type="GO" id="GO:0004764">
    <property type="term" value="F:shikimate 3-dehydrogenase (NADP+) activity"/>
    <property type="evidence" value="ECO:0007669"/>
    <property type="project" value="InterPro"/>
</dbReference>
<dbReference type="GO" id="GO:0050661">
    <property type="term" value="F:NADP binding"/>
    <property type="evidence" value="ECO:0007669"/>
    <property type="project" value="TreeGrafter"/>
</dbReference>
<comment type="pathway">
    <text evidence="1">Metabolic intermediate biosynthesis; chorismate biosynthesis; chorismate from D-erythrose 4-phosphate and phosphoenolpyruvate: step 4/7.</text>
</comment>
<keyword evidence="2" id="KW-0028">Amino-acid biosynthesis</keyword>
<gene>
    <name evidence="4" type="ORF">HLB09_16935</name>
</gene>
<dbReference type="PANTHER" id="PTHR21089">
    <property type="entry name" value="SHIKIMATE DEHYDROGENASE"/>
    <property type="match status" value="1"/>
</dbReference>
<evidence type="ECO:0000256" key="2">
    <source>
        <dbReference type="ARBA" id="ARBA00023141"/>
    </source>
</evidence>
<dbReference type="InterPro" id="IPR022893">
    <property type="entry name" value="Shikimate_DH_fam"/>
</dbReference>
<reference evidence="4 5" key="1">
    <citation type="submission" date="2020-05" db="EMBL/GenBank/DDBJ databases">
        <title>MicrobeNet Type strains.</title>
        <authorList>
            <person name="Nicholson A.C."/>
        </authorList>
    </citation>
    <scope>NUCLEOTIDE SEQUENCE [LARGE SCALE GENOMIC DNA]</scope>
    <source>
        <strain evidence="4 5">JCM 14547</strain>
    </source>
</reference>
<dbReference type="Proteomes" id="UP000555552">
    <property type="component" value="Unassembled WGS sequence"/>
</dbReference>
<accession>A0A849BVE3</accession>
<dbReference type="GO" id="GO:0009073">
    <property type="term" value="P:aromatic amino acid family biosynthetic process"/>
    <property type="evidence" value="ECO:0007669"/>
    <property type="project" value="UniProtKB-KW"/>
</dbReference>
<dbReference type="InterPro" id="IPR013708">
    <property type="entry name" value="Shikimate_DH-bd_N"/>
</dbReference>
<sequence>MSPAMHRAAYAAMALDGWTYDARDVTETELPAVLAACGPEWAGLSLTMPLKRAVLPLLGELDEVARATGVVNTVTWRGEGAAREALGANTDVEGIAGALSPLL</sequence>
<protein>
    <submittedName>
        <fullName evidence="4">Shikimate dehydrogenase</fullName>
    </submittedName>
</protein>
<dbReference type="AlphaFoldDB" id="A0A849BVE3"/>
<keyword evidence="5" id="KW-1185">Reference proteome</keyword>
<organism evidence="4 5">
    <name type="scientific">Pseudokineococcus marinus</name>
    <dbReference type="NCBI Taxonomy" id="351215"/>
    <lineage>
        <taxon>Bacteria</taxon>
        <taxon>Bacillati</taxon>
        <taxon>Actinomycetota</taxon>
        <taxon>Actinomycetes</taxon>
        <taxon>Kineosporiales</taxon>
        <taxon>Kineosporiaceae</taxon>
        <taxon>Pseudokineococcus</taxon>
    </lineage>
</organism>
<dbReference type="GO" id="GO:0005829">
    <property type="term" value="C:cytosol"/>
    <property type="evidence" value="ECO:0007669"/>
    <property type="project" value="TreeGrafter"/>
</dbReference>
<evidence type="ECO:0000259" key="3">
    <source>
        <dbReference type="Pfam" id="PF08501"/>
    </source>
</evidence>
<dbReference type="Pfam" id="PF08501">
    <property type="entry name" value="Shikimate_dh_N"/>
    <property type="match status" value="1"/>
</dbReference>
<dbReference type="EMBL" id="JABEMA010000487">
    <property type="protein sequence ID" value="NNH24742.1"/>
    <property type="molecule type" value="Genomic_DNA"/>
</dbReference>
<dbReference type="InterPro" id="IPR046346">
    <property type="entry name" value="Aminoacid_DH-like_N_sf"/>
</dbReference>
<dbReference type="GO" id="GO:0019632">
    <property type="term" value="P:shikimate metabolic process"/>
    <property type="evidence" value="ECO:0007669"/>
    <property type="project" value="TreeGrafter"/>
</dbReference>
<feature type="domain" description="Shikimate dehydrogenase substrate binding N-terminal" evidence="3">
    <location>
        <begin position="1"/>
        <end position="74"/>
    </location>
</feature>
<dbReference type="GO" id="GO:0009423">
    <property type="term" value="P:chorismate biosynthetic process"/>
    <property type="evidence" value="ECO:0007669"/>
    <property type="project" value="TreeGrafter"/>
</dbReference>